<dbReference type="PANTHER" id="PTHR36417">
    <property type="entry name" value="SELENOPROTEIN DOMAIN PROTEIN (AFU_ORTHOLOGUE AFUA_1G05220)"/>
    <property type="match status" value="1"/>
</dbReference>
<dbReference type="Pfam" id="PF10262">
    <property type="entry name" value="Rdx"/>
    <property type="match status" value="1"/>
</dbReference>
<reference evidence="2 3" key="1">
    <citation type="submission" date="2019-09" db="EMBL/GenBank/DDBJ databases">
        <title>Hybrid Assembly of the complete Genome of the Deep-Sea Bacterium Moritella marina from long Nanopore and Illumina reads.</title>
        <authorList>
            <person name="Magin S."/>
            <person name="Georgoulis A."/>
            <person name="Papadimitriou K."/>
            <person name="Iliakis G."/>
            <person name="Vorgias C.E."/>
        </authorList>
    </citation>
    <scope>NUCLEOTIDE SEQUENCE [LARGE SCALE GENOMIC DNA]</scope>
    <source>
        <strain evidence="2 3">MP-1</strain>
    </source>
</reference>
<gene>
    <name evidence="2" type="ORF">FR932_00930</name>
</gene>
<dbReference type="InterPro" id="IPR036249">
    <property type="entry name" value="Thioredoxin-like_sf"/>
</dbReference>
<dbReference type="SUPFAM" id="SSF52833">
    <property type="entry name" value="Thioredoxin-like"/>
    <property type="match status" value="1"/>
</dbReference>
<dbReference type="OrthoDB" id="9811366at2"/>
<organism evidence="2 3">
    <name type="scientific">Moritella marina ATCC 15381</name>
    <dbReference type="NCBI Taxonomy" id="1202962"/>
    <lineage>
        <taxon>Bacteria</taxon>
        <taxon>Pseudomonadati</taxon>
        <taxon>Pseudomonadota</taxon>
        <taxon>Gammaproteobacteria</taxon>
        <taxon>Alteromonadales</taxon>
        <taxon>Moritellaceae</taxon>
        <taxon>Moritella</taxon>
    </lineage>
</organism>
<dbReference type="InterPro" id="IPR011893">
    <property type="entry name" value="Selenoprotein_Rdx-typ"/>
</dbReference>
<dbReference type="PANTHER" id="PTHR36417:SF2">
    <property type="entry name" value="SELENOPROTEIN DOMAIN PROTEIN (AFU_ORTHOLOGUE AFUA_1G05220)"/>
    <property type="match status" value="1"/>
</dbReference>
<dbReference type="NCBIfam" id="TIGR02174">
    <property type="entry name" value="CXXU_selWTH"/>
    <property type="match status" value="1"/>
</dbReference>
<evidence type="ECO:0000313" key="2">
    <source>
        <dbReference type="EMBL" id="QFI36487.1"/>
    </source>
</evidence>
<proteinExistence type="predicted"/>
<dbReference type="Gene3D" id="3.40.30.10">
    <property type="entry name" value="Glutaredoxin"/>
    <property type="match status" value="1"/>
</dbReference>
<protein>
    <submittedName>
        <fullName evidence="2">SelT/SelW/SelH family protein</fullName>
    </submittedName>
</protein>
<dbReference type="RefSeq" id="WP_019440790.1">
    <property type="nucleotide sequence ID" value="NZ_ALOE01000011.1"/>
</dbReference>
<sequence>MSEIKAEIDIYYCRQCNWMLRSTWLTQELLHTFAEDISKISLHPDTGGRFEIHCNQQLIWERKQDGGFPEAKILKQRVRDIIAPTRDLGHCDRTVSPDAS</sequence>
<name>A0A5J6WEY2_MORMI</name>
<accession>A0A5J6WEY2</accession>
<dbReference type="Proteomes" id="UP000327424">
    <property type="component" value="Chromosome"/>
</dbReference>
<evidence type="ECO:0000256" key="1">
    <source>
        <dbReference type="ARBA" id="ARBA00023284"/>
    </source>
</evidence>
<dbReference type="EMBL" id="CP044399">
    <property type="protein sequence ID" value="QFI36487.1"/>
    <property type="molecule type" value="Genomic_DNA"/>
</dbReference>
<dbReference type="KEGG" id="mmaa:FR932_00930"/>
<keyword evidence="3" id="KW-1185">Reference proteome</keyword>
<dbReference type="AlphaFoldDB" id="A0A5J6WEY2"/>
<evidence type="ECO:0000313" key="3">
    <source>
        <dbReference type="Proteomes" id="UP000327424"/>
    </source>
</evidence>
<keyword evidence="1" id="KW-0676">Redox-active center</keyword>